<keyword evidence="1" id="KW-0175">Coiled coil</keyword>
<evidence type="ECO:0000256" key="1">
    <source>
        <dbReference type="SAM" id="Coils"/>
    </source>
</evidence>
<name>A0A1G2FC93_9BACT</name>
<keyword evidence="2" id="KW-1133">Transmembrane helix</keyword>
<accession>A0A1G2FC93</accession>
<evidence type="ECO:0000313" key="3">
    <source>
        <dbReference type="EMBL" id="OGZ35487.1"/>
    </source>
</evidence>
<dbReference type="Pfam" id="PF13365">
    <property type="entry name" value="Trypsin_2"/>
    <property type="match status" value="1"/>
</dbReference>
<evidence type="ECO:0008006" key="5">
    <source>
        <dbReference type="Google" id="ProtNLM"/>
    </source>
</evidence>
<gene>
    <name evidence="3" type="ORF">A2815_00570</name>
</gene>
<comment type="caution">
    <text evidence="3">The sequence shown here is derived from an EMBL/GenBank/DDBJ whole genome shotgun (WGS) entry which is preliminary data.</text>
</comment>
<proteinExistence type="predicted"/>
<dbReference type="AlphaFoldDB" id="A0A1G2FC93"/>
<sequence length="327" mass="35240">MSMKKQKGFIQIPLLIAIIVGVLVIGGGGYLGYTKFKSYQTNQIAKEKQIQESLKNQQELLKQQQEALEKAQQAVESTDASSTATVEELKKAIGILQNQPPKIIQKEIIKEVPSQVTPQATPQATKLDLPTIIAQWRPRIAYIECDFYANGAVLITQAGSGTMLQESNGGIILLTNSHVISYLHDYGADLCRSKLPGDNNIFTSSRDGIFGAKSGLDWGYLRVAPDEYLKNIPYRASIGCPTKPAVGDSIVILGYPGIGSKTDITATEGIISGYDGDYYITSAKVEHGNSGGAAILVKDNCYIGIPSFAEVGGVESLARILDLNAIK</sequence>
<dbReference type="Proteomes" id="UP000176974">
    <property type="component" value="Unassembled WGS sequence"/>
</dbReference>
<keyword evidence="2" id="KW-0812">Transmembrane</keyword>
<reference evidence="3 4" key="1">
    <citation type="journal article" date="2016" name="Nat. Commun.">
        <title>Thousands of microbial genomes shed light on interconnected biogeochemical processes in an aquifer system.</title>
        <authorList>
            <person name="Anantharaman K."/>
            <person name="Brown C.T."/>
            <person name="Hug L.A."/>
            <person name="Sharon I."/>
            <person name="Castelle C.J."/>
            <person name="Probst A.J."/>
            <person name="Thomas B.C."/>
            <person name="Singh A."/>
            <person name="Wilkins M.J."/>
            <person name="Karaoz U."/>
            <person name="Brodie E.L."/>
            <person name="Williams K.H."/>
            <person name="Hubbard S.S."/>
            <person name="Banfield J.F."/>
        </authorList>
    </citation>
    <scope>NUCLEOTIDE SEQUENCE [LARGE SCALE GENOMIC DNA]</scope>
</reference>
<protein>
    <recommendedName>
        <fullName evidence="5">Serine protease</fullName>
    </recommendedName>
</protein>
<dbReference type="Gene3D" id="2.40.10.120">
    <property type="match status" value="1"/>
</dbReference>
<feature type="transmembrane region" description="Helical" evidence="2">
    <location>
        <begin position="12"/>
        <end position="33"/>
    </location>
</feature>
<evidence type="ECO:0000313" key="4">
    <source>
        <dbReference type="Proteomes" id="UP000176974"/>
    </source>
</evidence>
<dbReference type="InterPro" id="IPR009003">
    <property type="entry name" value="Peptidase_S1_PA"/>
</dbReference>
<dbReference type="SUPFAM" id="SSF50494">
    <property type="entry name" value="Trypsin-like serine proteases"/>
    <property type="match status" value="1"/>
</dbReference>
<organism evidence="3 4">
    <name type="scientific">Candidatus Portnoybacteria bacterium RIFCSPHIGHO2_01_FULL_40_12b</name>
    <dbReference type="NCBI Taxonomy" id="1801994"/>
    <lineage>
        <taxon>Bacteria</taxon>
        <taxon>Candidatus Portnoyibacteriota</taxon>
    </lineage>
</organism>
<keyword evidence="2" id="KW-0472">Membrane</keyword>
<evidence type="ECO:0000256" key="2">
    <source>
        <dbReference type="SAM" id="Phobius"/>
    </source>
</evidence>
<dbReference type="EMBL" id="MHMY01000010">
    <property type="protein sequence ID" value="OGZ35487.1"/>
    <property type="molecule type" value="Genomic_DNA"/>
</dbReference>
<feature type="coiled-coil region" evidence="1">
    <location>
        <begin position="44"/>
        <end position="81"/>
    </location>
</feature>